<protein>
    <submittedName>
        <fullName evidence="4">BZIP transcription factor</fullName>
    </submittedName>
</protein>
<feature type="coiled-coil region" evidence="1">
    <location>
        <begin position="8"/>
        <end position="42"/>
    </location>
</feature>
<keyword evidence="5" id="KW-1185">Reference proteome</keyword>
<keyword evidence="3" id="KW-0812">Transmembrane</keyword>
<dbReference type="Proteomes" id="UP001370348">
    <property type="component" value="Chromosome"/>
</dbReference>
<evidence type="ECO:0000256" key="3">
    <source>
        <dbReference type="SAM" id="Phobius"/>
    </source>
</evidence>
<evidence type="ECO:0000256" key="2">
    <source>
        <dbReference type="SAM" id="MobiDB-lite"/>
    </source>
</evidence>
<evidence type="ECO:0000256" key="1">
    <source>
        <dbReference type="SAM" id="Coils"/>
    </source>
</evidence>
<keyword evidence="3" id="KW-1133">Transmembrane helix</keyword>
<reference evidence="4 5" key="1">
    <citation type="submission" date="2021-12" db="EMBL/GenBank/DDBJ databases">
        <title>Discovery of the Pendulisporaceae a myxobacterial family with distinct sporulation behavior and unique specialized metabolism.</title>
        <authorList>
            <person name="Garcia R."/>
            <person name="Popoff A."/>
            <person name="Bader C.D."/>
            <person name="Loehr J."/>
            <person name="Walesch S."/>
            <person name="Walt C."/>
            <person name="Boldt J."/>
            <person name="Bunk B."/>
            <person name="Haeckl F.J.F.P.J."/>
            <person name="Gunesch A.P."/>
            <person name="Birkelbach J."/>
            <person name="Nuebel U."/>
            <person name="Pietschmann T."/>
            <person name="Bach T."/>
            <person name="Mueller R."/>
        </authorList>
    </citation>
    <scope>NUCLEOTIDE SEQUENCE [LARGE SCALE GENOMIC DNA]</scope>
    <source>
        <strain evidence="4 5">MSr11954</strain>
    </source>
</reference>
<sequence length="158" mass="17030">MGPFRSELEASHARIAQLEAEKSDLERQNVELQRRLKLKQKETRAASSTPLHPAWIAVIPTVTTVFITATAVLIGTWRPTCADLNDDVSSFKGISIAPRPAFAPPVHSPLPLLKNPSAPHTEEAWTPYAPSPGRAAVPGRTKSSACDCKPGDPLCSCL</sequence>
<dbReference type="EMBL" id="CP089984">
    <property type="protein sequence ID" value="WXB13222.1"/>
    <property type="molecule type" value="Genomic_DNA"/>
</dbReference>
<feature type="region of interest" description="Disordered" evidence="2">
    <location>
        <begin position="119"/>
        <end position="144"/>
    </location>
</feature>
<evidence type="ECO:0000313" key="4">
    <source>
        <dbReference type="EMBL" id="WXB13222.1"/>
    </source>
</evidence>
<evidence type="ECO:0000313" key="5">
    <source>
        <dbReference type="Proteomes" id="UP001370348"/>
    </source>
</evidence>
<keyword evidence="1" id="KW-0175">Coiled coil</keyword>
<organism evidence="4 5">
    <name type="scientific">Pendulispora albinea</name>
    <dbReference type="NCBI Taxonomy" id="2741071"/>
    <lineage>
        <taxon>Bacteria</taxon>
        <taxon>Pseudomonadati</taxon>
        <taxon>Myxococcota</taxon>
        <taxon>Myxococcia</taxon>
        <taxon>Myxococcales</taxon>
        <taxon>Sorangiineae</taxon>
        <taxon>Pendulisporaceae</taxon>
        <taxon>Pendulispora</taxon>
    </lineage>
</organism>
<name>A0ABZ2LQM6_9BACT</name>
<proteinExistence type="predicted"/>
<keyword evidence="3" id="KW-0472">Membrane</keyword>
<gene>
    <name evidence="4" type="ORF">LZC94_35930</name>
</gene>
<accession>A0ABZ2LQM6</accession>
<feature type="transmembrane region" description="Helical" evidence="3">
    <location>
        <begin position="54"/>
        <end position="74"/>
    </location>
</feature>
<dbReference type="RefSeq" id="WP_394822842.1">
    <property type="nucleotide sequence ID" value="NZ_CP089984.1"/>
</dbReference>